<dbReference type="InterPro" id="IPR050235">
    <property type="entry name" value="CK1_Ser-Thr_kinase"/>
</dbReference>
<dbReference type="PROSITE" id="PS50011">
    <property type="entry name" value="PROTEIN_KINASE_DOM"/>
    <property type="match status" value="1"/>
</dbReference>
<proteinExistence type="predicted"/>
<keyword evidence="4" id="KW-1185">Reference proteome</keyword>
<dbReference type="AlphaFoldDB" id="A0A0B2VFH3"/>
<sequence>MKVEQKIERREHSKLNMEASMHILKLMSSQPSEKSHFTKIIDRTKKENFFMIVMTLVGESLAELKRERSPAIFSLRTGLGVALQTMECIQELHKVGFIHRDIKPGNFAIGLPPKTHLIYILDFGIARKFTNDNNVIKGPRCQVPFKGTVRYAALNCHRGKELGPKDDCESWLYMMVDCCNEHGLPWRQEKEKKKVELRKEEARSADGKHRLFKPMGIDDMGAIMDYIDKLEYEDKVDYEFLYGKIRKAAATAKVNIDAPFDWEEDGTTTEDRTSSATSSGQTMPPKTKSKGRSTRKRNKS</sequence>
<dbReference type="Proteomes" id="UP000031036">
    <property type="component" value="Unassembled WGS sequence"/>
</dbReference>
<dbReference type="STRING" id="6265.A0A0B2VFH3"/>
<dbReference type="Gene3D" id="1.10.510.10">
    <property type="entry name" value="Transferase(Phosphotransferase) domain 1"/>
    <property type="match status" value="1"/>
</dbReference>
<dbReference type="InterPro" id="IPR011009">
    <property type="entry name" value="Kinase-like_dom_sf"/>
</dbReference>
<dbReference type="GO" id="GO:0004672">
    <property type="term" value="F:protein kinase activity"/>
    <property type="evidence" value="ECO:0007669"/>
    <property type="project" value="InterPro"/>
</dbReference>
<keyword evidence="3" id="KW-0808">Transferase</keyword>
<dbReference type="Pfam" id="PF00069">
    <property type="entry name" value="Pkinase"/>
    <property type="match status" value="1"/>
</dbReference>
<evidence type="ECO:0000313" key="4">
    <source>
        <dbReference type="Proteomes" id="UP000031036"/>
    </source>
</evidence>
<organism evidence="3 4">
    <name type="scientific">Toxocara canis</name>
    <name type="common">Canine roundworm</name>
    <dbReference type="NCBI Taxonomy" id="6265"/>
    <lineage>
        <taxon>Eukaryota</taxon>
        <taxon>Metazoa</taxon>
        <taxon>Ecdysozoa</taxon>
        <taxon>Nematoda</taxon>
        <taxon>Chromadorea</taxon>
        <taxon>Rhabditida</taxon>
        <taxon>Spirurina</taxon>
        <taxon>Ascaridomorpha</taxon>
        <taxon>Ascaridoidea</taxon>
        <taxon>Toxocaridae</taxon>
        <taxon>Toxocara</taxon>
    </lineage>
</organism>
<gene>
    <name evidence="3" type="primary">TTBK2</name>
    <name evidence="3" type="ORF">Tcan_18318</name>
</gene>
<evidence type="ECO:0000256" key="1">
    <source>
        <dbReference type="SAM" id="MobiDB-lite"/>
    </source>
</evidence>
<feature type="compositionally biased region" description="Basic residues" evidence="1">
    <location>
        <begin position="287"/>
        <end position="300"/>
    </location>
</feature>
<dbReference type="SMART" id="SM00220">
    <property type="entry name" value="S_TKc"/>
    <property type="match status" value="1"/>
</dbReference>
<dbReference type="GO" id="GO:0005524">
    <property type="term" value="F:ATP binding"/>
    <property type="evidence" value="ECO:0007669"/>
    <property type="project" value="InterPro"/>
</dbReference>
<feature type="region of interest" description="Disordered" evidence="1">
    <location>
        <begin position="259"/>
        <end position="300"/>
    </location>
</feature>
<comment type="caution">
    <text evidence="3">The sequence shown here is derived from an EMBL/GenBank/DDBJ whole genome shotgun (WGS) entry which is preliminary data.</text>
</comment>
<accession>A0A0B2VFH3</accession>
<dbReference type="OMA" id="EHSKLNM"/>
<keyword evidence="3" id="KW-0418">Kinase</keyword>
<feature type="domain" description="Protein kinase" evidence="2">
    <location>
        <begin position="1"/>
        <end position="300"/>
    </location>
</feature>
<evidence type="ECO:0000259" key="2">
    <source>
        <dbReference type="PROSITE" id="PS50011"/>
    </source>
</evidence>
<dbReference type="EMBL" id="JPKZ01001390">
    <property type="protein sequence ID" value="KHN82266.1"/>
    <property type="molecule type" value="Genomic_DNA"/>
</dbReference>
<dbReference type="SUPFAM" id="SSF56112">
    <property type="entry name" value="Protein kinase-like (PK-like)"/>
    <property type="match status" value="1"/>
</dbReference>
<dbReference type="PANTHER" id="PTHR11909">
    <property type="entry name" value="CASEIN KINASE-RELATED"/>
    <property type="match status" value="1"/>
</dbReference>
<dbReference type="OrthoDB" id="5872528at2759"/>
<dbReference type="InterPro" id="IPR000719">
    <property type="entry name" value="Prot_kinase_dom"/>
</dbReference>
<evidence type="ECO:0000313" key="3">
    <source>
        <dbReference type="EMBL" id="KHN82266.1"/>
    </source>
</evidence>
<protein>
    <submittedName>
        <fullName evidence="3">Tau-tubulin kinase 2</fullName>
    </submittedName>
</protein>
<feature type="compositionally biased region" description="Polar residues" evidence="1">
    <location>
        <begin position="274"/>
        <end position="284"/>
    </location>
</feature>
<reference evidence="3 4" key="1">
    <citation type="submission" date="2014-11" db="EMBL/GenBank/DDBJ databases">
        <title>Genetic blueprint of the zoonotic pathogen Toxocara canis.</title>
        <authorList>
            <person name="Zhu X.-Q."/>
            <person name="Korhonen P.K."/>
            <person name="Cai H."/>
            <person name="Young N.D."/>
            <person name="Nejsum P."/>
            <person name="von Samson-Himmelstjerna G."/>
            <person name="Boag P.R."/>
            <person name="Tan P."/>
            <person name="Li Q."/>
            <person name="Min J."/>
            <person name="Yang Y."/>
            <person name="Wang X."/>
            <person name="Fang X."/>
            <person name="Hall R.S."/>
            <person name="Hofmann A."/>
            <person name="Sternberg P.W."/>
            <person name="Jex A.R."/>
            <person name="Gasser R.B."/>
        </authorList>
    </citation>
    <scope>NUCLEOTIDE SEQUENCE [LARGE SCALE GENOMIC DNA]</scope>
    <source>
        <strain evidence="3">PN_DK_2014</strain>
    </source>
</reference>
<name>A0A0B2VFH3_TOXCA</name>